<evidence type="ECO:0000256" key="1">
    <source>
        <dbReference type="SAM" id="MobiDB-lite"/>
    </source>
</evidence>
<sequence>MARKGRRAADRGQSHPVMSWPSRPDDDALLFRYRSHGFFVRAAMQSTVAIAAPSDAQKGTLALAEMYATLRAVRSATADFLVSSLRQGHSPDGWPG</sequence>
<feature type="region of interest" description="Disordered" evidence="1">
    <location>
        <begin position="1"/>
        <end position="20"/>
    </location>
</feature>
<dbReference type="STRING" id="1217721.HY57_04100"/>
<dbReference type="EMBL" id="CP008884">
    <property type="protein sequence ID" value="AIF46501.1"/>
    <property type="molecule type" value="Genomic_DNA"/>
</dbReference>
<proteinExistence type="predicted"/>
<dbReference type="AlphaFoldDB" id="A0A075JWJ9"/>
<accession>A0A075JWJ9</accession>
<protein>
    <submittedName>
        <fullName evidence="2">Uncharacterized protein</fullName>
    </submittedName>
</protein>
<dbReference type="HOGENOM" id="CLU_2355264_0_0_6"/>
<evidence type="ECO:0000313" key="3">
    <source>
        <dbReference type="Proteomes" id="UP000027987"/>
    </source>
</evidence>
<keyword evidence="3" id="KW-1185">Reference proteome</keyword>
<gene>
    <name evidence="2" type="ORF">HY57_04100</name>
</gene>
<organism evidence="2 3">
    <name type="scientific">Dyella japonica A8</name>
    <dbReference type="NCBI Taxonomy" id="1217721"/>
    <lineage>
        <taxon>Bacteria</taxon>
        <taxon>Pseudomonadati</taxon>
        <taxon>Pseudomonadota</taxon>
        <taxon>Gammaproteobacteria</taxon>
        <taxon>Lysobacterales</taxon>
        <taxon>Rhodanobacteraceae</taxon>
        <taxon>Dyella</taxon>
    </lineage>
</organism>
<dbReference type="KEGG" id="dja:HY57_04100"/>
<dbReference type="Proteomes" id="UP000027987">
    <property type="component" value="Chromosome"/>
</dbReference>
<name>A0A075JWJ9_9GAMM</name>
<reference evidence="2 3" key="1">
    <citation type="submission" date="2014-07" db="EMBL/GenBank/DDBJ databases">
        <title>Complete Genome Sequence of Dyella japonica Strain A8 Isolated from Malaysian Tropical Soil.</title>
        <authorList>
            <person name="Hui R.K.H."/>
            <person name="Chen J.-W."/>
            <person name="Chan K.-G."/>
            <person name="Leung F.C.C."/>
        </authorList>
    </citation>
    <scope>NUCLEOTIDE SEQUENCE [LARGE SCALE GENOMIC DNA]</scope>
    <source>
        <strain evidence="2 3">A8</strain>
    </source>
</reference>
<dbReference type="PATRIC" id="fig|1217721.7.peg.857"/>
<evidence type="ECO:0000313" key="2">
    <source>
        <dbReference type="EMBL" id="AIF46501.1"/>
    </source>
</evidence>